<feature type="signal peptide" evidence="2">
    <location>
        <begin position="1"/>
        <end position="21"/>
    </location>
</feature>
<reference evidence="3" key="1">
    <citation type="submission" date="2021-02" db="EMBL/GenBank/DDBJ databases">
        <title>PHA producing bacteria isolated from coastal sediment in Guangdong, Shenzhen.</title>
        <authorList>
            <person name="Zheng W."/>
            <person name="Yu S."/>
            <person name="Huang Y."/>
        </authorList>
    </citation>
    <scope>NUCLEOTIDE SEQUENCE</scope>
    <source>
        <strain evidence="3">TN14-10</strain>
    </source>
</reference>
<feature type="chain" id="PRO_5037658926" evidence="2">
    <location>
        <begin position="22"/>
        <end position="420"/>
    </location>
</feature>
<feature type="coiled-coil region" evidence="1">
    <location>
        <begin position="28"/>
        <end position="55"/>
    </location>
</feature>
<dbReference type="InterPro" id="IPR032638">
    <property type="entry name" value="Porin_5"/>
</dbReference>
<evidence type="ECO:0000256" key="2">
    <source>
        <dbReference type="SAM" id="SignalP"/>
    </source>
</evidence>
<keyword evidence="2" id="KW-0732">Signal</keyword>
<evidence type="ECO:0000256" key="1">
    <source>
        <dbReference type="SAM" id="Coils"/>
    </source>
</evidence>
<proteinExistence type="predicted"/>
<keyword evidence="4" id="KW-1185">Reference proteome</keyword>
<dbReference type="Pfam" id="PF16930">
    <property type="entry name" value="Porin_5"/>
    <property type="match status" value="2"/>
</dbReference>
<evidence type="ECO:0000313" key="4">
    <source>
        <dbReference type="Proteomes" id="UP000664303"/>
    </source>
</evidence>
<dbReference type="EMBL" id="JAFKCZ010000021">
    <property type="protein sequence ID" value="MBN7798957.1"/>
    <property type="molecule type" value="Genomic_DNA"/>
</dbReference>
<organism evidence="3 4">
    <name type="scientific">Parahaliea mediterranea</name>
    <dbReference type="NCBI Taxonomy" id="651086"/>
    <lineage>
        <taxon>Bacteria</taxon>
        <taxon>Pseudomonadati</taxon>
        <taxon>Pseudomonadota</taxon>
        <taxon>Gammaproteobacteria</taxon>
        <taxon>Cellvibrionales</taxon>
        <taxon>Halieaceae</taxon>
        <taxon>Parahaliea</taxon>
    </lineage>
</organism>
<accession>A0A939DK93</accession>
<dbReference type="RefSeq" id="WP_206562407.1">
    <property type="nucleotide sequence ID" value="NZ_JAFKCZ010000021.1"/>
</dbReference>
<evidence type="ECO:0000313" key="3">
    <source>
        <dbReference type="EMBL" id="MBN7798957.1"/>
    </source>
</evidence>
<dbReference type="AlphaFoldDB" id="A0A939DK93"/>
<keyword evidence="1" id="KW-0175">Coiled coil</keyword>
<dbReference type="Proteomes" id="UP000664303">
    <property type="component" value="Unassembled WGS sequence"/>
</dbReference>
<name>A0A939DK93_9GAMM</name>
<gene>
    <name evidence="3" type="ORF">JYP50_20340</name>
</gene>
<sequence>MRKQLMGLCIAGTLAAAPATAAVSERDFAQLRAEMGALVDRVEALERENAHLRELVADEGGVEGAAVVVAPARERPLDWSERIKLSGDFRYRYEEIDVEDLATRDRNRIRARARITARLPGNVEVATEIATGGDNPLSANQTLGGGATRKDLGLNLAYARWRPVEGAYLTAGKMKNPFYRPGDTGMLWDDDYNPEGIGAGWAGDRWFVHGLVSWLESDSVADNKQATSGLQGGIKLALGDARLTTGLGYFDIPVAGEAPFFGGPDVFFGNSFSCVDPDVREQCRYRYDYEELEWFAALDFSAFSLPAVLYADAVQNLAADDFDRGWLVGLRLGEAGARGTWELGYQYEDLEADAALGLVTDSNFAAGGTDGRGHKLYGMYALERGVKLGLTWFINNEFGADRQPRALTYDRVILDARFKY</sequence>
<protein>
    <submittedName>
        <fullName evidence="3">Porin</fullName>
    </submittedName>
</protein>
<comment type="caution">
    <text evidence="3">The sequence shown here is derived from an EMBL/GenBank/DDBJ whole genome shotgun (WGS) entry which is preliminary data.</text>
</comment>